<dbReference type="AlphaFoldDB" id="B8ITL0"/>
<dbReference type="KEGG" id="mno:Mnod_4047"/>
<dbReference type="EMBL" id="CP001349">
    <property type="protein sequence ID" value="ACL58926.1"/>
    <property type="molecule type" value="Genomic_DNA"/>
</dbReference>
<keyword evidence="2" id="KW-1185">Reference proteome</keyword>
<dbReference type="HOGENOM" id="CLU_2585657_0_0_5"/>
<evidence type="ECO:0000313" key="1">
    <source>
        <dbReference type="EMBL" id="ACL58926.1"/>
    </source>
</evidence>
<gene>
    <name evidence="1" type="ordered locus">Mnod_4047</name>
</gene>
<sequence>MDLAQGLQPGGQSGRDRHLAAYLEEPRPGPRTIAEGVTLDVAAAVANDPIAFLTMGWEDATDAARQDAFRTAILLARADV</sequence>
<protein>
    <submittedName>
        <fullName evidence="1">Uncharacterized protein</fullName>
    </submittedName>
</protein>
<reference evidence="1 2" key="1">
    <citation type="submission" date="2009-01" db="EMBL/GenBank/DDBJ databases">
        <title>Complete sequence of chromosome of Methylobacterium nodulans ORS 2060.</title>
        <authorList>
            <consortium name="US DOE Joint Genome Institute"/>
            <person name="Lucas S."/>
            <person name="Copeland A."/>
            <person name="Lapidus A."/>
            <person name="Glavina del Rio T."/>
            <person name="Dalin E."/>
            <person name="Tice H."/>
            <person name="Bruce D."/>
            <person name="Goodwin L."/>
            <person name="Pitluck S."/>
            <person name="Sims D."/>
            <person name="Brettin T."/>
            <person name="Detter J.C."/>
            <person name="Han C."/>
            <person name="Larimer F."/>
            <person name="Land M."/>
            <person name="Hauser L."/>
            <person name="Kyrpides N."/>
            <person name="Ivanova N."/>
            <person name="Marx C.J."/>
            <person name="Richardson P."/>
        </authorList>
    </citation>
    <scope>NUCLEOTIDE SEQUENCE [LARGE SCALE GENOMIC DNA]</scope>
    <source>
        <strain evidence="2">LMG 21967 / CNCM I-2342 / ORS 2060</strain>
    </source>
</reference>
<dbReference type="STRING" id="460265.Mnod_4047"/>
<organism evidence="1 2">
    <name type="scientific">Methylobacterium nodulans (strain LMG 21967 / CNCM I-2342 / ORS 2060)</name>
    <dbReference type="NCBI Taxonomy" id="460265"/>
    <lineage>
        <taxon>Bacteria</taxon>
        <taxon>Pseudomonadati</taxon>
        <taxon>Pseudomonadota</taxon>
        <taxon>Alphaproteobacteria</taxon>
        <taxon>Hyphomicrobiales</taxon>
        <taxon>Methylobacteriaceae</taxon>
        <taxon>Methylobacterium</taxon>
    </lineage>
</organism>
<proteinExistence type="predicted"/>
<accession>B8ITL0</accession>
<dbReference type="Proteomes" id="UP000008207">
    <property type="component" value="Chromosome"/>
</dbReference>
<evidence type="ECO:0000313" key="2">
    <source>
        <dbReference type="Proteomes" id="UP000008207"/>
    </source>
</evidence>
<name>B8ITL0_METNO</name>